<dbReference type="Proteomes" id="UP000010478">
    <property type="component" value="Chromosome"/>
</dbReference>
<reference evidence="1 2" key="1">
    <citation type="submission" date="2012-05" db="EMBL/GenBank/DDBJ databases">
        <title>Finished chromosome of genome of Oscillatoria sp. PCC 7112.</title>
        <authorList>
            <consortium name="US DOE Joint Genome Institute"/>
            <person name="Gugger M."/>
            <person name="Coursin T."/>
            <person name="Rippka R."/>
            <person name="Tandeau De Marsac N."/>
            <person name="Huntemann M."/>
            <person name="Wei C.-L."/>
            <person name="Han J."/>
            <person name="Detter J.C."/>
            <person name="Han C."/>
            <person name="Tapia R."/>
            <person name="Davenport K."/>
            <person name="Daligault H."/>
            <person name="Erkkila T."/>
            <person name="Gu W."/>
            <person name="Munk A.C.C."/>
            <person name="Teshima H."/>
            <person name="Xu Y."/>
            <person name="Chain P."/>
            <person name="Chen A."/>
            <person name="Krypides N."/>
            <person name="Mavromatis K."/>
            <person name="Markowitz V."/>
            <person name="Szeto E."/>
            <person name="Ivanova N."/>
            <person name="Mikhailova N."/>
            <person name="Ovchinnikova G."/>
            <person name="Pagani I."/>
            <person name="Pati A."/>
            <person name="Goodwin L."/>
            <person name="Peters L."/>
            <person name="Pitluck S."/>
            <person name="Woyke T."/>
            <person name="Kerfeld C."/>
        </authorList>
    </citation>
    <scope>NUCLEOTIDE SEQUENCE [LARGE SCALE GENOMIC DNA]</scope>
    <source>
        <strain evidence="1 2">PCC 7112</strain>
    </source>
</reference>
<dbReference type="AlphaFoldDB" id="K9VGA6"/>
<evidence type="ECO:0000313" key="2">
    <source>
        <dbReference type="Proteomes" id="UP000010478"/>
    </source>
</evidence>
<name>K9VGA6_9CYAN</name>
<dbReference type="KEGG" id="oni:Osc7112_2710"/>
<sequence length="89" mass="10251">MSKWYPGANSWENKGSYKIKYQFDNKGKCTDILMARSSLSDKQADKDHIHIYKVGETGQGATFRDEQGRVYDLSDYDIQQILSGARPLW</sequence>
<gene>
    <name evidence="1" type="ORF">Osc7112_2710</name>
</gene>
<organism evidence="1 2">
    <name type="scientific">Phormidium nigroviride PCC 7112</name>
    <dbReference type="NCBI Taxonomy" id="179408"/>
    <lineage>
        <taxon>Bacteria</taxon>
        <taxon>Bacillati</taxon>
        <taxon>Cyanobacteriota</taxon>
        <taxon>Cyanophyceae</taxon>
        <taxon>Oscillatoriophycideae</taxon>
        <taxon>Oscillatoriales</taxon>
        <taxon>Oscillatoriaceae</taxon>
        <taxon>Phormidium</taxon>
    </lineage>
</organism>
<keyword evidence="2" id="KW-1185">Reference proteome</keyword>
<dbReference type="STRING" id="179408.Osc7112_2710"/>
<proteinExistence type="predicted"/>
<accession>K9VGA6</accession>
<protein>
    <submittedName>
        <fullName evidence="1">Uncharacterized protein</fullName>
    </submittedName>
</protein>
<dbReference type="RefSeq" id="WP_015176410.1">
    <property type="nucleotide sequence ID" value="NC_019729.1"/>
</dbReference>
<dbReference type="HOGENOM" id="CLU_2451771_0_0_3"/>
<dbReference type="OrthoDB" id="9838295at2"/>
<evidence type="ECO:0000313" key="1">
    <source>
        <dbReference type="EMBL" id="AFZ07123.1"/>
    </source>
</evidence>
<dbReference type="EMBL" id="CP003614">
    <property type="protein sequence ID" value="AFZ07123.1"/>
    <property type="molecule type" value="Genomic_DNA"/>
</dbReference>